<comment type="domain">
    <text evidence="8">ValRS has two distinct active sites: one for aminoacylation and one for editing. The misactivated threonine is translocated from the active site to the editing site.</text>
</comment>
<feature type="domain" description="Aminoacyl-tRNA synthetase class Ia" evidence="9">
    <location>
        <begin position="15"/>
        <end position="589"/>
    </location>
</feature>
<protein>
    <recommendedName>
        <fullName evidence="8">Valine--tRNA ligase</fullName>
        <ecNumber evidence="8">6.1.1.9</ecNumber>
    </recommendedName>
    <alternativeName>
        <fullName evidence="8">Valyl-tRNA synthetase</fullName>
        <shortName evidence="8">ValRS</shortName>
    </alternativeName>
</protein>
<organism evidence="12 13">
    <name type="scientific">Novosphingobium aquae</name>
    <dbReference type="NCBI Taxonomy" id="3133435"/>
    <lineage>
        <taxon>Bacteria</taxon>
        <taxon>Pseudomonadati</taxon>
        <taxon>Pseudomonadota</taxon>
        <taxon>Alphaproteobacteria</taxon>
        <taxon>Sphingomonadales</taxon>
        <taxon>Sphingomonadaceae</taxon>
        <taxon>Novosphingobium</taxon>
    </lineage>
</organism>
<keyword evidence="5 8" id="KW-0648">Protein biosynthesis</keyword>
<evidence type="ECO:0000259" key="9">
    <source>
        <dbReference type="Pfam" id="PF00133"/>
    </source>
</evidence>
<dbReference type="InterPro" id="IPR002303">
    <property type="entry name" value="Valyl-tRNA_ligase"/>
</dbReference>
<feature type="short sequence motif" description="'KMSKS' region" evidence="8">
    <location>
        <begin position="549"/>
        <end position="553"/>
    </location>
</feature>
<dbReference type="GO" id="GO:0004832">
    <property type="term" value="F:valine-tRNA ligase activity"/>
    <property type="evidence" value="ECO:0007669"/>
    <property type="project" value="UniProtKB-EC"/>
</dbReference>
<dbReference type="HAMAP" id="MF_02004">
    <property type="entry name" value="Val_tRNA_synth_type1"/>
    <property type="match status" value="1"/>
</dbReference>
<dbReference type="SUPFAM" id="SSF52374">
    <property type="entry name" value="Nucleotidylyl transferase"/>
    <property type="match status" value="1"/>
</dbReference>
<evidence type="ECO:0000256" key="7">
    <source>
        <dbReference type="ARBA" id="ARBA00047552"/>
    </source>
</evidence>
<dbReference type="InterPro" id="IPR033705">
    <property type="entry name" value="Anticodon_Ia_Val"/>
</dbReference>
<evidence type="ECO:0000256" key="4">
    <source>
        <dbReference type="ARBA" id="ARBA00022840"/>
    </source>
</evidence>
<evidence type="ECO:0000256" key="2">
    <source>
        <dbReference type="ARBA" id="ARBA00022598"/>
    </source>
</evidence>
<feature type="domain" description="Methionyl/Valyl/Leucyl/Isoleucyl-tRNA synthetase anticodon-binding" evidence="10">
    <location>
        <begin position="631"/>
        <end position="771"/>
    </location>
</feature>
<keyword evidence="1 8" id="KW-0963">Cytoplasm</keyword>
<evidence type="ECO:0000256" key="8">
    <source>
        <dbReference type="HAMAP-Rule" id="MF_02004"/>
    </source>
</evidence>
<evidence type="ECO:0000256" key="3">
    <source>
        <dbReference type="ARBA" id="ARBA00022741"/>
    </source>
</evidence>
<dbReference type="SUPFAM" id="SSF47323">
    <property type="entry name" value="Anticodon-binding domain of a subclass of class I aminoacyl-tRNA synthetases"/>
    <property type="match status" value="1"/>
</dbReference>
<dbReference type="InterPro" id="IPR037118">
    <property type="entry name" value="Val-tRNA_synth_C_sf"/>
</dbReference>
<comment type="subcellular location">
    <subcellularLocation>
        <location evidence="8">Cytoplasm</location>
    </subcellularLocation>
</comment>
<name>A0ABU8S319_9SPHN</name>
<dbReference type="InterPro" id="IPR009080">
    <property type="entry name" value="tRNAsynth_Ia_anticodon-bd"/>
</dbReference>
<dbReference type="PRINTS" id="PR00986">
    <property type="entry name" value="TRNASYNTHVAL"/>
</dbReference>
<evidence type="ECO:0000256" key="1">
    <source>
        <dbReference type="ARBA" id="ARBA00022490"/>
    </source>
</evidence>
<dbReference type="PANTHER" id="PTHR11946:SF93">
    <property type="entry name" value="VALINE--TRNA LIGASE, CHLOROPLASTIC_MITOCHONDRIAL 2"/>
    <property type="match status" value="1"/>
</dbReference>
<dbReference type="Pfam" id="PF08264">
    <property type="entry name" value="Anticodon_1"/>
    <property type="match status" value="1"/>
</dbReference>
<feature type="short sequence motif" description="'HIGH' region" evidence="8">
    <location>
        <begin position="43"/>
        <end position="53"/>
    </location>
</feature>
<keyword evidence="4 8" id="KW-0067">ATP-binding</keyword>
<dbReference type="EC" id="6.1.1.9" evidence="8"/>
<feature type="domain" description="Valyl-tRNA synthetase tRNA-binding arm" evidence="11">
    <location>
        <begin position="828"/>
        <end position="893"/>
    </location>
</feature>
<dbReference type="InterPro" id="IPR014729">
    <property type="entry name" value="Rossmann-like_a/b/a_fold"/>
</dbReference>
<dbReference type="Gene3D" id="3.90.740.10">
    <property type="entry name" value="Valyl/Leucyl/Isoleucyl-tRNA synthetase, editing domain"/>
    <property type="match status" value="1"/>
</dbReference>
<comment type="domain">
    <text evidence="8">The C-terminal coiled-coil domain is crucial for aminoacylation activity.</text>
</comment>
<comment type="similarity">
    <text evidence="8">Belongs to the class-I aminoacyl-tRNA synthetase family. ValS type 1 subfamily.</text>
</comment>
<dbReference type="SUPFAM" id="SSF46589">
    <property type="entry name" value="tRNA-binding arm"/>
    <property type="match status" value="1"/>
</dbReference>
<evidence type="ECO:0000313" key="13">
    <source>
        <dbReference type="Proteomes" id="UP001379235"/>
    </source>
</evidence>
<keyword evidence="8" id="KW-0175">Coiled coil</keyword>
<dbReference type="RefSeq" id="WP_339963841.1">
    <property type="nucleotide sequence ID" value="NZ_JBBHJY010000001.1"/>
</dbReference>
<dbReference type="Gene3D" id="1.10.287.380">
    <property type="entry name" value="Valyl-tRNA synthetase, C-terminal domain"/>
    <property type="match status" value="1"/>
</dbReference>
<evidence type="ECO:0000313" key="12">
    <source>
        <dbReference type="EMBL" id="MEJ6008302.1"/>
    </source>
</evidence>
<dbReference type="CDD" id="cd00817">
    <property type="entry name" value="ValRS_core"/>
    <property type="match status" value="1"/>
</dbReference>
<dbReference type="NCBIfam" id="TIGR00422">
    <property type="entry name" value="valS"/>
    <property type="match status" value="1"/>
</dbReference>
<evidence type="ECO:0000259" key="10">
    <source>
        <dbReference type="Pfam" id="PF08264"/>
    </source>
</evidence>
<dbReference type="Pfam" id="PF10458">
    <property type="entry name" value="Val_tRNA-synt_C"/>
    <property type="match status" value="1"/>
</dbReference>
<proteinExistence type="inferred from homology"/>
<dbReference type="SUPFAM" id="SSF50677">
    <property type="entry name" value="ValRS/IleRS/LeuRS editing domain"/>
    <property type="match status" value="1"/>
</dbReference>
<dbReference type="InterPro" id="IPR009008">
    <property type="entry name" value="Val/Leu/Ile-tRNA-synth_edit"/>
</dbReference>
<dbReference type="PANTHER" id="PTHR11946">
    <property type="entry name" value="VALYL-TRNA SYNTHETASES"/>
    <property type="match status" value="1"/>
</dbReference>
<dbReference type="InterPro" id="IPR013155">
    <property type="entry name" value="M/V/L/I-tRNA-synth_anticd-bd"/>
</dbReference>
<dbReference type="CDD" id="cd07962">
    <property type="entry name" value="Anticodon_Ia_Val"/>
    <property type="match status" value="1"/>
</dbReference>
<evidence type="ECO:0000256" key="5">
    <source>
        <dbReference type="ARBA" id="ARBA00022917"/>
    </source>
</evidence>
<dbReference type="InterPro" id="IPR010978">
    <property type="entry name" value="tRNA-bd_arm"/>
</dbReference>
<accession>A0ABU8S319</accession>
<dbReference type="InterPro" id="IPR019499">
    <property type="entry name" value="Val-tRNA_synth_tRNA-bd"/>
</dbReference>
<feature type="binding site" evidence="8">
    <location>
        <position position="552"/>
    </location>
    <ligand>
        <name>ATP</name>
        <dbReference type="ChEBI" id="CHEBI:30616"/>
    </ligand>
</feature>
<dbReference type="InterPro" id="IPR001412">
    <property type="entry name" value="aa-tRNA-synth_I_CS"/>
</dbReference>
<dbReference type="Pfam" id="PF00133">
    <property type="entry name" value="tRNA-synt_1"/>
    <property type="match status" value="1"/>
</dbReference>
<dbReference type="Gene3D" id="3.40.50.620">
    <property type="entry name" value="HUPs"/>
    <property type="match status" value="2"/>
</dbReference>
<gene>
    <name evidence="8" type="primary">valS</name>
    <name evidence="12" type="ORF">WG900_00065</name>
</gene>
<dbReference type="Gene3D" id="1.10.730.10">
    <property type="entry name" value="Isoleucyl-tRNA Synthetase, Domain 1"/>
    <property type="match status" value="1"/>
</dbReference>
<dbReference type="InterPro" id="IPR002300">
    <property type="entry name" value="aa-tRNA-synth_Ia"/>
</dbReference>
<keyword evidence="2 8" id="KW-0436">Ligase</keyword>
<dbReference type="EMBL" id="JBBHJY010000001">
    <property type="protein sequence ID" value="MEJ6008302.1"/>
    <property type="molecule type" value="Genomic_DNA"/>
</dbReference>
<comment type="catalytic activity">
    <reaction evidence="7 8">
        <text>tRNA(Val) + L-valine + ATP = L-valyl-tRNA(Val) + AMP + diphosphate</text>
        <dbReference type="Rhea" id="RHEA:10704"/>
        <dbReference type="Rhea" id="RHEA-COMP:9672"/>
        <dbReference type="Rhea" id="RHEA-COMP:9708"/>
        <dbReference type="ChEBI" id="CHEBI:30616"/>
        <dbReference type="ChEBI" id="CHEBI:33019"/>
        <dbReference type="ChEBI" id="CHEBI:57762"/>
        <dbReference type="ChEBI" id="CHEBI:78442"/>
        <dbReference type="ChEBI" id="CHEBI:78537"/>
        <dbReference type="ChEBI" id="CHEBI:456215"/>
        <dbReference type="EC" id="6.1.1.9"/>
    </reaction>
</comment>
<dbReference type="PROSITE" id="PS00178">
    <property type="entry name" value="AA_TRNA_LIGASE_I"/>
    <property type="match status" value="1"/>
</dbReference>
<dbReference type="NCBIfam" id="NF004349">
    <property type="entry name" value="PRK05729.1"/>
    <property type="match status" value="1"/>
</dbReference>
<sequence length="893" mass="99939">MALDKTFDPAAIEAKWYSHWETNGLFRPERPDATPYTIVNPPPNVTGSLHIGHALDNTLQDVVIRYERLRGKDALWVVGTDHAGIATQMVVERQMEARHDKRTNYSREAFVDKVWEWKHESGGTITCQLRRLGCSMDWSREQFTMDPHFTRAVVKVFVDLYNKGLIYRDKRLVNWDPKLKTAISDLEVETREIKGGFWHFKYPLADGVKRDDGLDYIEVATTRPETMLADMCVAVNADDPRYASVIDKEIVQPLTGRRFRIVADEHADPELGSGAVKITPGHDFNDFEVGKRAGIKPADMLNMFDAEALVVQAADGLIPEKYLGLDRFVVRDMIVADMKAAGMLIPHMTKDKDGEPVEVDAEPRTIQTPFGDRGGVVIEPWLTDQWYVNAAELSKAPLEAVRSGAIEIVPKSWEKTFFNWMENIQPWCVSRQLWWGHRIPAWFADDGEIYVAETEEEAQALAGNKTLSRDEDVLDTWFSSALWPFATLGWPEDTTLVQRHYPNDLLVSGFDILFFWDARMMMMGQAMTGQNPWPRLYLHGLVRAPDGQKMSKSKGNVVDPLGLIDQYGADALRFFMAAMESQGRDIKMDERRVEGYRNFATKLWNAARFCESNGIAASTSIAAPKATSAVNKWIIGEVVETLGQLDQAMADLRFDAAANAIYHFVWDQFCDWYIELIKGNFDEETKAVAGWVLDQILVMLHPFMPFVTEELWGALGDRPHYPLITASWPDPQASVDAEAKAEVDWLIALIGNLRTAKNELGIAPGAKLEAYLPEPSAQTRGVIERNPGAIERIARLSAVRFEAAPAGAAMQIGAGDASLIVPLEGVIDIASEKARLAKALEVSQKEAKSLEGRLNNPSFVEKAKPEAVEKARADHAMHAAEAERLSAALARLG</sequence>
<dbReference type="Proteomes" id="UP001379235">
    <property type="component" value="Unassembled WGS sequence"/>
</dbReference>
<comment type="caution">
    <text evidence="12">The sequence shown here is derived from an EMBL/GenBank/DDBJ whole genome shotgun (WGS) entry which is preliminary data.</text>
</comment>
<keyword evidence="3 8" id="KW-0547">Nucleotide-binding</keyword>
<comment type="subunit">
    <text evidence="8">Monomer.</text>
</comment>
<reference evidence="12 13" key="1">
    <citation type="submission" date="2024-03" db="EMBL/GenBank/DDBJ databases">
        <authorList>
            <person name="Jo J.-H."/>
        </authorList>
    </citation>
    <scope>NUCLEOTIDE SEQUENCE [LARGE SCALE GENOMIC DNA]</scope>
    <source>
        <strain evidence="12 13">AS3R-12</strain>
    </source>
</reference>
<keyword evidence="13" id="KW-1185">Reference proteome</keyword>
<evidence type="ECO:0000256" key="6">
    <source>
        <dbReference type="ARBA" id="ARBA00023146"/>
    </source>
</evidence>
<comment type="function">
    <text evidence="8">Catalyzes the attachment of valine to tRNA(Val). As ValRS can inadvertently accommodate and process structurally similar amino acids such as threonine, to avoid such errors, it has a 'posttransfer' editing activity that hydrolyzes mischarged Thr-tRNA(Val) in a tRNA-dependent manner.</text>
</comment>
<keyword evidence="6 8" id="KW-0030">Aminoacyl-tRNA synthetase</keyword>
<evidence type="ECO:0000259" key="11">
    <source>
        <dbReference type="Pfam" id="PF10458"/>
    </source>
</evidence>